<dbReference type="Pfam" id="PF08598">
    <property type="entry name" value="Sds3"/>
    <property type="match status" value="1"/>
</dbReference>
<feature type="compositionally biased region" description="Acidic residues" evidence="6">
    <location>
        <begin position="139"/>
        <end position="149"/>
    </location>
</feature>
<comment type="caution">
    <text evidence="7">The sequence shown here is derived from an EMBL/GenBank/DDBJ whole genome shotgun (WGS) entry which is preliminary data.</text>
</comment>
<feature type="compositionally biased region" description="Basic and acidic residues" evidence="6">
    <location>
        <begin position="163"/>
        <end position="175"/>
    </location>
</feature>
<evidence type="ECO:0000256" key="2">
    <source>
        <dbReference type="ARBA" id="ARBA00022491"/>
    </source>
</evidence>
<evidence type="ECO:0000313" key="7">
    <source>
        <dbReference type="EMBL" id="KAH7328904.1"/>
    </source>
</evidence>
<dbReference type="PANTHER" id="PTHR21964">
    <property type="entry name" value="BREAST CANCER METASTASIS-SUPPRESSOR 1"/>
    <property type="match status" value="1"/>
</dbReference>
<dbReference type="Proteomes" id="UP000813444">
    <property type="component" value="Unassembled WGS sequence"/>
</dbReference>
<evidence type="ECO:0000313" key="8">
    <source>
        <dbReference type="Proteomes" id="UP000813444"/>
    </source>
</evidence>
<dbReference type="EMBL" id="JAGPNK010000001">
    <property type="protein sequence ID" value="KAH7328904.1"/>
    <property type="molecule type" value="Genomic_DNA"/>
</dbReference>
<feature type="compositionally biased region" description="Basic and acidic residues" evidence="6">
    <location>
        <begin position="234"/>
        <end position="246"/>
    </location>
</feature>
<protein>
    <submittedName>
        <fullName evidence="7">Sds3-like-domain-containing protein</fullName>
    </submittedName>
</protein>
<proteinExistence type="predicted"/>
<feature type="compositionally biased region" description="Polar residues" evidence="6">
    <location>
        <begin position="69"/>
        <end position="87"/>
    </location>
</feature>
<feature type="compositionally biased region" description="Low complexity" evidence="6">
    <location>
        <begin position="129"/>
        <end position="138"/>
    </location>
</feature>
<evidence type="ECO:0000256" key="3">
    <source>
        <dbReference type="ARBA" id="ARBA00023015"/>
    </source>
</evidence>
<dbReference type="OrthoDB" id="20886at2759"/>
<evidence type="ECO:0000256" key="1">
    <source>
        <dbReference type="ARBA" id="ARBA00004123"/>
    </source>
</evidence>
<sequence>MAAIASAPPPLSPSRAGGPDPEDSNVSSPLSDVDDKDANEEDIEHMQLDGSEPDNSSIAGEDNPAGDNASDSGSELSEANSDVNSDGNDTEAETERLYDTPKSQRQRDVVVDQFNQGKVFERTPSKLRSTAAAGAGAADGDDDKNDDDAASIASSGPDMVDSPTKDAKAKPRTSTEEDTSQDSQERKRKRSPATDNSESEQPLRKRTGSVAAPDGEMSEDTLPEPKSKPQPTAEDVKRSPRKRDPPAEDDTHEVPERETRAAKKMTRNGAKRRGAELNNLDHADVEAVAQGRDEARDAVAEDDAEQHDDEAEADVEDVDDEADIAAKNIEELERKQAAYKDWTNIEDMFCIFRDRLYKDRLQKLEEEEQSLLADVPTHPEYLNMKQCLDERLERKLQEINTEHEFRIKAHQKRAVAQRGQIWGQFFQAVRETRERALEALNQEWYEVQSARRGAHSLPDYGLLFPRDPAQQVRNAVAYNTEVSTLAGLAKYQGFPAGPEMRGVSAAELEDDLMAMDRFRQARPRTGLHPRDDFQPPTFHHIGPAGEQFLKETPWANPQHSAHKMHPANVGQLDAHHDNRGQLSHGLGAAAAAAAAAESKPMMESSASMQRPPPLAAHLSESPEMPRSLLNPAAHQMSRVKNIPSISRGSKTAAA</sequence>
<keyword evidence="2" id="KW-0678">Repressor</keyword>
<evidence type="ECO:0000256" key="4">
    <source>
        <dbReference type="ARBA" id="ARBA00023163"/>
    </source>
</evidence>
<name>A0A8K0WXW6_9HYPO</name>
<feature type="compositionally biased region" description="Polar residues" evidence="6">
    <location>
        <begin position="643"/>
        <end position="654"/>
    </location>
</feature>
<feature type="compositionally biased region" description="Basic and acidic residues" evidence="6">
    <location>
        <begin position="273"/>
        <end position="299"/>
    </location>
</feature>
<keyword evidence="3" id="KW-0805">Transcription regulation</keyword>
<feature type="region of interest" description="Disordered" evidence="6">
    <location>
        <begin position="597"/>
        <end position="654"/>
    </location>
</feature>
<dbReference type="SMART" id="SM01401">
    <property type="entry name" value="Sds3"/>
    <property type="match status" value="1"/>
</dbReference>
<dbReference type="GO" id="GO:0010468">
    <property type="term" value="P:regulation of gene expression"/>
    <property type="evidence" value="ECO:0007669"/>
    <property type="project" value="UniProtKB-ARBA"/>
</dbReference>
<comment type="subcellular location">
    <subcellularLocation>
        <location evidence="1">Nucleus</location>
    </subcellularLocation>
</comment>
<keyword evidence="5" id="KW-0539">Nucleus</keyword>
<dbReference type="AlphaFoldDB" id="A0A8K0WXW6"/>
<reference evidence="7" key="1">
    <citation type="journal article" date="2021" name="Nat. Commun.">
        <title>Genetic determinants of endophytism in the Arabidopsis root mycobiome.</title>
        <authorList>
            <person name="Mesny F."/>
            <person name="Miyauchi S."/>
            <person name="Thiergart T."/>
            <person name="Pickel B."/>
            <person name="Atanasova L."/>
            <person name="Karlsson M."/>
            <person name="Huettel B."/>
            <person name="Barry K.W."/>
            <person name="Haridas S."/>
            <person name="Chen C."/>
            <person name="Bauer D."/>
            <person name="Andreopoulos W."/>
            <person name="Pangilinan J."/>
            <person name="LaButti K."/>
            <person name="Riley R."/>
            <person name="Lipzen A."/>
            <person name="Clum A."/>
            <person name="Drula E."/>
            <person name="Henrissat B."/>
            <person name="Kohler A."/>
            <person name="Grigoriev I.V."/>
            <person name="Martin F.M."/>
            <person name="Hacquard S."/>
        </authorList>
    </citation>
    <scope>NUCLEOTIDE SEQUENCE</scope>
    <source>
        <strain evidence="7">MPI-CAGE-CH-0235</strain>
    </source>
</reference>
<feature type="compositionally biased region" description="Basic residues" evidence="6">
    <location>
        <begin position="262"/>
        <end position="272"/>
    </location>
</feature>
<accession>A0A8K0WXW6</accession>
<dbReference type="GO" id="GO:0005654">
    <property type="term" value="C:nucleoplasm"/>
    <property type="evidence" value="ECO:0007669"/>
    <property type="project" value="UniProtKB-ARBA"/>
</dbReference>
<feature type="compositionally biased region" description="Acidic residues" evidence="6">
    <location>
        <begin position="32"/>
        <end position="43"/>
    </location>
</feature>
<evidence type="ECO:0000256" key="5">
    <source>
        <dbReference type="ARBA" id="ARBA00023242"/>
    </source>
</evidence>
<feature type="region of interest" description="Disordered" evidence="6">
    <location>
        <begin position="1"/>
        <end position="316"/>
    </location>
</feature>
<keyword evidence="8" id="KW-1185">Reference proteome</keyword>
<feature type="compositionally biased region" description="Acidic residues" evidence="6">
    <location>
        <begin position="300"/>
        <end position="316"/>
    </location>
</feature>
<keyword evidence="4" id="KW-0804">Transcription</keyword>
<organism evidence="7 8">
    <name type="scientific">Stachybotrys elegans</name>
    <dbReference type="NCBI Taxonomy" id="80388"/>
    <lineage>
        <taxon>Eukaryota</taxon>
        <taxon>Fungi</taxon>
        <taxon>Dikarya</taxon>
        <taxon>Ascomycota</taxon>
        <taxon>Pezizomycotina</taxon>
        <taxon>Sordariomycetes</taxon>
        <taxon>Hypocreomycetidae</taxon>
        <taxon>Hypocreales</taxon>
        <taxon>Stachybotryaceae</taxon>
        <taxon>Stachybotrys</taxon>
    </lineage>
</organism>
<evidence type="ECO:0000256" key="6">
    <source>
        <dbReference type="SAM" id="MobiDB-lite"/>
    </source>
</evidence>
<gene>
    <name evidence="7" type="ORF">B0I35DRAFT_418705</name>
</gene>
<feature type="compositionally biased region" description="Basic and acidic residues" evidence="6">
    <location>
        <begin position="252"/>
        <end position="261"/>
    </location>
</feature>
<dbReference type="InterPro" id="IPR013907">
    <property type="entry name" value="Sds3"/>
</dbReference>